<sequence length="12" mass="1541">MPVLYYLYQLHT</sequence>
<organism evidence="1">
    <name type="scientific">Anguilla anguilla</name>
    <name type="common">European freshwater eel</name>
    <name type="synonym">Muraena anguilla</name>
    <dbReference type="NCBI Taxonomy" id="7936"/>
    <lineage>
        <taxon>Eukaryota</taxon>
        <taxon>Metazoa</taxon>
        <taxon>Chordata</taxon>
        <taxon>Craniata</taxon>
        <taxon>Vertebrata</taxon>
        <taxon>Euteleostomi</taxon>
        <taxon>Actinopterygii</taxon>
        <taxon>Neopterygii</taxon>
        <taxon>Teleostei</taxon>
        <taxon>Anguilliformes</taxon>
        <taxon>Anguillidae</taxon>
        <taxon>Anguilla</taxon>
    </lineage>
</organism>
<dbReference type="EMBL" id="GBXM01078005">
    <property type="protein sequence ID" value="JAH30572.1"/>
    <property type="molecule type" value="Transcribed_RNA"/>
</dbReference>
<reference evidence="1" key="1">
    <citation type="submission" date="2014-11" db="EMBL/GenBank/DDBJ databases">
        <authorList>
            <person name="Amaro Gonzalez C."/>
        </authorList>
    </citation>
    <scope>NUCLEOTIDE SEQUENCE</scope>
</reference>
<reference evidence="1" key="2">
    <citation type="journal article" date="2015" name="Fish Shellfish Immunol.">
        <title>Early steps in the European eel (Anguilla anguilla)-Vibrio vulnificus interaction in the gills: Role of the RtxA13 toxin.</title>
        <authorList>
            <person name="Callol A."/>
            <person name="Pajuelo D."/>
            <person name="Ebbesson L."/>
            <person name="Teles M."/>
            <person name="MacKenzie S."/>
            <person name="Amaro C."/>
        </authorList>
    </citation>
    <scope>NUCLEOTIDE SEQUENCE</scope>
</reference>
<name>A0A0E9RP22_ANGAN</name>
<accession>A0A0E9RP22</accession>
<proteinExistence type="predicted"/>
<evidence type="ECO:0000313" key="1">
    <source>
        <dbReference type="EMBL" id="JAH30572.1"/>
    </source>
</evidence>
<protein>
    <submittedName>
        <fullName evidence="1">Uncharacterized protein</fullName>
    </submittedName>
</protein>